<dbReference type="PROSITE" id="PS50600">
    <property type="entry name" value="ULP_PROTEASE"/>
    <property type="match status" value="1"/>
</dbReference>
<evidence type="ECO:0000256" key="3">
    <source>
        <dbReference type="ARBA" id="ARBA00022801"/>
    </source>
</evidence>
<dbReference type="PANTHER" id="PTHR12606:SF141">
    <property type="entry name" value="GH15225P-RELATED"/>
    <property type="match status" value="1"/>
</dbReference>
<evidence type="ECO:0000313" key="8">
    <source>
        <dbReference type="Proteomes" id="UP000009046"/>
    </source>
</evidence>
<dbReference type="FunFam" id="3.40.395.10:FF:000001">
    <property type="entry name" value="Sentrin-specific protease 1"/>
    <property type="match status" value="1"/>
</dbReference>
<sequence length="517" mass="60688">MLAPLFEETRRLSDSYTHFYGKRLKINQNQDFFPKNSPSSTKLPIQGKENVKVIELDNDDDDVNESNYRNIDIVRQNTNKSNLVRHSHDKNYKFFKTHRTPLSSSKIIRAKMSYKDQLKKRINFLQESYRLSEKFKYIQLLQSQTSCYLLKRKSSFNNDNNALPTSKIPLIDLTNDDHNVDKKTFMRSSSISEIKLDEKNVNTPGEKDLEIIEEITDLKHFKKGNKSESKKPSDNFKNLEIFLEDSEDDNEPILVLDEKNKPYIESLEAKLCELMQIHDSEISKDGNKDKYVTPVLTPEQEKKIQNALIKEPSQEVLVKGFNLSITRKDMQTLKGLNWLNDEIINFYMNLIMERSKKNTKLPKVYVFNTFFFTKLVSSGYASLKRWTKQVNIFSYDILFIPIHLGMHWCMSTIDFRYKTIKYYDSVGSPNDLCLEYLLLYLENESLNKNNLKLDSKEWSRTNVKNIPQQMNGSDCGVFSCMFAEHIARNSPITFTQDHMPFFRKKMILEILDKDLMT</sequence>
<proteinExistence type="inferred from homology"/>
<dbReference type="EC" id="3.6.1.5" evidence="6"/>
<evidence type="ECO:0000313" key="6">
    <source>
        <dbReference type="EMBL" id="EEB20309.1"/>
    </source>
</evidence>
<dbReference type="InParanoid" id="E0W3V3"/>
<dbReference type="GO" id="GO:0005634">
    <property type="term" value="C:nucleus"/>
    <property type="evidence" value="ECO:0007669"/>
    <property type="project" value="TreeGrafter"/>
</dbReference>
<protein>
    <submittedName>
        <fullName evidence="6 7">Sentrin/sumo-specific protease, putative</fullName>
        <ecNumber evidence="6">3.6.1.5</ecNumber>
    </submittedName>
</protein>
<keyword evidence="2 6" id="KW-0645">Protease</keyword>
<dbReference type="OrthoDB" id="8188607at2759"/>
<dbReference type="GO" id="GO:0016929">
    <property type="term" value="F:deSUMOylase activity"/>
    <property type="evidence" value="ECO:0007669"/>
    <property type="project" value="TreeGrafter"/>
</dbReference>
<gene>
    <name evidence="7" type="primary">8239704</name>
    <name evidence="6" type="ORF">Phum_PHUM611500</name>
</gene>
<keyword evidence="3 6" id="KW-0378">Hydrolase</keyword>
<accession>E0W3V3</accession>
<dbReference type="OMA" id="NTNCHWI"/>
<dbReference type="EMBL" id="DS235883">
    <property type="protein sequence ID" value="EEB20309.1"/>
    <property type="molecule type" value="Genomic_DNA"/>
</dbReference>
<feature type="domain" description="Ubiquitin-like protease family profile" evidence="5">
    <location>
        <begin position="323"/>
        <end position="486"/>
    </location>
</feature>
<dbReference type="HOGENOM" id="CLU_527117_0_0_1"/>
<evidence type="ECO:0000256" key="2">
    <source>
        <dbReference type="ARBA" id="ARBA00022670"/>
    </source>
</evidence>
<dbReference type="CTD" id="8239704"/>
<organism>
    <name type="scientific">Pediculus humanus subsp. corporis</name>
    <name type="common">Body louse</name>
    <dbReference type="NCBI Taxonomy" id="121224"/>
    <lineage>
        <taxon>Eukaryota</taxon>
        <taxon>Metazoa</taxon>
        <taxon>Ecdysozoa</taxon>
        <taxon>Arthropoda</taxon>
        <taxon>Hexapoda</taxon>
        <taxon>Insecta</taxon>
        <taxon>Pterygota</taxon>
        <taxon>Neoptera</taxon>
        <taxon>Paraneoptera</taxon>
        <taxon>Psocodea</taxon>
        <taxon>Troctomorpha</taxon>
        <taxon>Phthiraptera</taxon>
        <taxon>Anoplura</taxon>
        <taxon>Pediculidae</taxon>
        <taxon>Pediculus</taxon>
    </lineage>
</organism>
<dbReference type="AlphaFoldDB" id="E0W3V3"/>
<dbReference type="KEGG" id="phu:Phum_PHUM611500"/>
<dbReference type="GO" id="GO:0004050">
    <property type="term" value="F:apyrase activity"/>
    <property type="evidence" value="ECO:0007669"/>
    <property type="project" value="UniProtKB-EC"/>
</dbReference>
<evidence type="ECO:0000259" key="5">
    <source>
        <dbReference type="PROSITE" id="PS50600"/>
    </source>
</evidence>
<dbReference type="Gene3D" id="3.40.395.10">
    <property type="entry name" value="Adenoviral Proteinase, Chain A"/>
    <property type="match status" value="1"/>
</dbReference>
<evidence type="ECO:0000256" key="1">
    <source>
        <dbReference type="ARBA" id="ARBA00005234"/>
    </source>
</evidence>
<dbReference type="MEROPS" id="C48.024"/>
<dbReference type="VEuPathDB" id="VectorBase:PHUM611500"/>
<reference evidence="6" key="2">
    <citation type="submission" date="2007-04" db="EMBL/GenBank/DDBJ databases">
        <title>The genome of the human body louse.</title>
        <authorList>
            <consortium name="The Human Body Louse Genome Consortium"/>
            <person name="Kirkness E."/>
            <person name="Walenz B."/>
            <person name="Hass B."/>
            <person name="Bruggner R."/>
            <person name="Strausberg R."/>
        </authorList>
    </citation>
    <scope>NUCLEOTIDE SEQUENCE</scope>
    <source>
        <strain evidence="6">USDA</strain>
    </source>
</reference>
<dbReference type="STRING" id="121224.E0W3V3"/>
<dbReference type="GO" id="GO:0006508">
    <property type="term" value="P:proteolysis"/>
    <property type="evidence" value="ECO:0007669"/>
    <property type="project" value="UniProtKB-KW"/>
</dbReference>
<dbReference type="SUPFAM" id="SSF54001">
    <property type="entry name" value="Cysteine proteinases"/>
    <property type="match status" value="1"/>
</dbReference>
<comment type="similarity">
    <text evidence="1">Belongs to the peptidase C48 family.</text>
</comment>
<evidence type="ECO:0000313" key="7">
    <source>
        <dbReference type="EnsemblMetazoa" id="PHUM611500-PA"/>
    </source>
</evidence>
<dbReference type="GO" id="GO:0060255">
    <property type="term" value="P:regulation of macromolecule metabolic process"/>
    <property type="evidence" value="ECO:0007669"/>
    <property type="project" value="UniProtKB-ARBA"/>
</dbReference>
<dbReference type="InterPro" id="IPR038765">
    <property type="entry name" value="Papain-like_cys_pep_sf"/>
</dbReference>
<keyword evidence="4" id="KW-0788">Thiol protease</keyword>
<evidence type="ECO:0000256" key="4">
    <source>
        <dbReference type="ARBA" id="ARBA00022807"/>
    </source>
</evidence>
<dbReference type="eggNOG" id="KOG0778">
    <property type="taxonomic scope" value="Eukaryota"/>
</dbReference>
<dbReference type="GeneID" id="8239704"/>
<dbReference type="PANTHER" id="PTHR12606">
    <property type="entry name" value="SENTRIN/SUMO-SPECIFIC PROTEASE"/>
    <property type="match status" value="1"/>
</dbReference>
<dbReference type="GO" id="GO:0080090">
    <property type="term" value="P:regulation of primary metabolic process"/>
    <property type="evidence" value="ECO:0007669"/>
    <property type="project" value="UniProtKB-ARBA"/>
</dbReference>
<reference evidence="7" key="3">
    <citation type="submission" date="2020-05" db="UniProtKB">
        <authorList>
            <consortium name="EnsemblMetazoa"/>
        </authorList>
    </citation>
    <scope>IDENTIFICATION</scope>
    <source>
        <strain evidence="7">USDA</strain>
    </source>
</reference>
<name>E0W3V3_PEDHC</name>
<dbReference type="EMBL" id="AAZO01007470">
    <property type="status" value="NOT_ANNOTATED_CDS"/>
    <property type="molecule type" value="Genomic_DNA"/>
</dbReference>
<dbReference type="Proteomes" id="UP000009046">
    <property type="component" value="Unassembled WGS sequence"/>
</dbReference>
<dbReference type="InterPro" id="IPR003653">
    <property type="entry name" value="Peptidase_C48_C"/>
</dbReference>
<dbReference type="RefSeq" id="XP_002433047.1">
    <property type="nucleotide sequence ID" value="XM_002433002.1"/>
</dbReference>
<reference evidence="6" key="1">
    <citation type="submission" date="2007-04" db="EMBL/GenBank/DDBJ databases">
        <title>Annotation of Pediculus humanus corporis strain USDA.</title>
        <authorList>
            <person name="Kirkness E."/>
            <person name="Hannick L."/>
            <person name="Hass B."/>
            <person name="Bruggner R."/>
            <person name="Lawson D."/>
            <person name="Bidwell S."/>
            <person name="Joardar V."/>
            <person name="Caler E."/>
            <person name="Walenz B."/>
            <person name="Inman J."/>
            <person name="Schobel S."/>
            <person name="Galinsky K."/>
            <person name="Amedeo P."/>
            <person name="Strausberg R."/>
        </authorList>
    </citation>
    <scope>NUCLEOTIDE SEQUENCE</scope>
    <source>
        <strain evidence="6">USDA</strain>
    </source>
</reference>
<dbReference type="Pfam" id="PF02902">
    <property type="entry name" value="Peptidase_C48"/>
    <property type="match status" value="1"/>
</dbReference>
<dbReference type="GO" id="GO:0016926">
    <property type="term" value="P:protein desumoylation"/>
    <property type="evidence" value="ECO:0007669"/>
    <property type="project" value="TreeGrafter"/>
</dbReference>
<keyword evidence="8" id="KW-1185">Reference proteome</keyword>
<dbReference type="EnsemblMetazoa" id="PHUM611500-RA">
    <property type="protein sequence ID" value="PHUM611500-PA"/>
    <property type="gene ID" value="PHUM611500"/>
</dbReference>